<evidence type="ECO:0000256" key="4">
    <source>
        <dbReference type="ARBA" id="ARBA00023125"/>
    </source>
</evidence>
<evidence type="ECO:0000259" key="7">
    <source>
        <dbReference type="PROSITE" id="PS51857"/>
    </source>
</evidence>
<dbReference type="RefSeq" id="WP_167183914.1">
    <property type="nucleotide sequence ID" value="NZ_JAAONZ010000004.1"/>
</dbReference>
<dbReference type="FunFam" id="2.40.50.140:FF:000006">
    <property type="entry name" value="Cold shock protein CspC"/>
    <property type="match status" value="1"/>
</dbReference>
<evidence type="ECO:0000313" key="8">
    <source>
        <dbReference type="EMBL" id="NHO65285.1"/>
    </source>
</evidence>
<feature type="domain" description="CSD" evidence="7">
    <location>
        <begin position="1"/>
        <end position="66"/>
    </location>
</feature>
<dbReference type="InterPro" id="IPR012751">
    <property type="entry name" value="CspD"/>
</dbReference>
<gene>
    <name evidence="8" type="primary">cspD</name>
    <name evidence="8" type="ORF">G8770_06990</name>
</gene>
<dbReference type="PRINTS" id="PR00050">
    <property type="entry name" value="COLDSHOCK"/>
</dbReference>
<dbReference type="Gene3D" id="2.40.50.140">
    <property type="entry name" value="Nucleic acid-binding proteins"/>
    <property type="match status" value="1"/>
</dbReference>
<dbReference type="PANTHER" id="PTHR46565:SF20">
    <property type="entry name" value="COLD SHOCK DOMAIN-CONTAINING PROTEIN 4"/>
    <property type="match status" value="1"/>
</dbReference>
<evidence type="ECO:0000256" key="3">
    <source>
        <dbReference type="ARBA" id="ARBA00022490"/>
    </source>
</evidence>
<dbReference type="EMBL" id="JAAONZ010000004">
    <property type="protein sequence ID" value="NHO65285.1"/>
    <property type="molecule type" value="Genomic_DNA"/>
</dbReference>
<dbReference type="GO" id="GO:0006355">
    <property type="term" value="P:regulation of DNA-templated transcription"/>
    <property type="evidence" value="ECO:0007669"/>
    <property type="project" value="InterPro"/>
</dbReference>
<dbReference type="InterPro" id="IPR002059">
    <property type="entry name" value="CSP_DNA-bd"/>
</dbReference>
<dbReference type="CDD" id="cd04458">
    <property type="entry name" value="CSP_CDS"/>
    <property type="match status" value="1"/>
</dbReference>
<dbReference type="PANTHER" id="PTHR46565">
    <property type="entry name" value="COLD SHOCK DOMAIN PROTEIN 2"/>
    <property type="match status" value="1"/>
</dbReference>
<keyword evidence="3" id="KW-0963">Cytoplasm</keyword>
<evidence type="ECO:0000256" key="6">
    <source>
        <dbReference type="SAM" id="MobiDB-lite"/>
    </source>
</evidence>
<proteinExistence type="predicted"/>
<dbReference type="InterPro" id="IPR019844">
    <property type="entry name" value="CSD_CS"/>
</dbReference>
<dbReference type="Pfam" id="PF00313">
    <property type="entry name" value="CSD"/>
    <property type="match status" value="1"/>
</dbReference>
<comment type="caution">
    <text evidence="8">The sequence shown here is derived from an EMBL/GenBank/DDBJ whole genome shotgun (WGS) entry which is preliminary data.</text>
</comment>
<protein>
    <recommendedName>
        <fullName evidence="2">Cold shock-like protein CspD</fullName>
    </recommendedName>
</protein>
<dbReference type="Proteomes" id="UP000787472">
    <property type="component" value="Unassembled WGS sequence"/>
</dbReference>
<dbReference type="Gene3D" id="6.20.370.130">
    <property type="match status" value="1"/>
</dbReference>
<organism evidence="8 9">
    <name type="scientific">Pseudomaricurvus hydrocarbonicus</name>
    <dbReference type="NCBI Taxonomy" id="1470433"/>
    <lineage>
        <taxon>Bacteria</taxon>
        <taxon>Pseudomonadati</taxon>
        <taxon>Pseudomonadota</taxon>
        <taxon>Gammaproteobacteria</taxon>
        <taxon>Cellvibrionales</taxon>
        <taxon>Cellvibrionaceae</taxon>
        <taxon>Pseudomaricurvus</taxon>
    </lineage>
</organism>
<accession>A0A9E5MM23</accession>
<dbReference type="SUPFAM" id="SSF50249">
    <property type="entry name" value="Nucleic acid-binding proteins"/>
    <property type="match status" value="1"/>
</dbReference>
<dbReference type="GO" id="GO:0003677">
    <property type="term" value="F:DNA binding"/>
    <property type="evidence" value="ECO:0007669"/>
    <property type="project" value="UniProtKB-KW"/>
</dbReference>
<dbReference type="AlphaFoldDB" id="A0A9E5MM23"/>
<sequence>MPTGTVKWFNNAKGYGFILPDEGGEDLFAHYSAIEMEGYKTLKAGQSVSFEITQGAKGLHARNIQLPNKLNASKGSSGDAIGPPPTNVADTPKAEAIN</sequence>
<dbReference type="SMART" id="SM00357">
    <property type="entry name" value="CSP"/>
    <property type="match status" value="1"/>
</dbReference>
<reference evidence="8" key="1">
    <citation type="submission" date="2020-03" db="EMBL/GenBank/DDBJ databases">
        <authorList>
            <person name="Guo F."/>
        </authorList>
    </citation>
    <scope>NUCLEOTIDE SEQUENCE</scope>
    <source>
        <strain evidence="8">JCM 30134</strain>
    </source>
</reference>
<dbReference type="PROSITE" id="PS00352">
    <property type="entry name" value="CSD_1"/>
    <property type="match status" value="1"/>
</dbReference>
<evidence type="ECO:0000256" key="5">
    <source>
        <dbReference type="RuleBase" id="RU000408"/>
    </source>
</evidence>
<dbReference type="NCBIfam" id="TIGR02381">
    <property type="entry name" value="cspD"/>
    <property type="match status" value="1"/>
</dbReference>
<feature type="region of interest" description="Disordered" evidence="6">
    <location>
        <begin position="67"/>
        <end position="98"/>
    </location>
</feature>
<keyword evidence="9" id="KW-1185">Reference proteome</keyword>
<evidence type="ECO:0000256" key="2">
    <source>
        <dbReference type="ARBA" id="ARBA00022318"/>
    </source>
</evidence>
<dbReference type="InterPro" id="IPR011129">
    <property type="entry name" value="CSD"/>
</dbReference>
<evidence type="ECO:0000313" key="9">
    <source>
        <dbReference type="Proteomes" id="UP000787472"/>
    </source>
</evidence>
<keyword evidence="4" id="KW-0238">DNA-binding</keyword>
<dbReference type="InterPro" id="IPR012340">
    <property type="entry name" value="NA-bd_OB-fold"/>
</dbReference>
<dbReference type="PROSITE" id="PS51857">
    <property type="entry name" value="CSD_2"/>
    <property type="match status" value="1"/>
</dbReference>
<dbReference type="GO" id="GO:0005829">
    <property type="term" value="C:cytosol"/>
    <property type="evidence" value="ECO:0007669"/>
    <property type="project" value="UniProtKB-ARBA"/>
</dbReference>
<evidence type="ECO:0000256" key="1">
    <source>
        <dbReference type="ARBA" id="ARBA00004496"/>
    </source>
</evidence>
<comment type="subcellular location">
    <subcellularLocation>
        <location evidence="1 5">Cytoplasm</location>
    </subcellularLocation>
</comment>
<name>A0A9E5MM23_9GAMM</name>
<feature type="compositionally biased region" description="Polar residues" evidence="6">
    <location>
        <begin position="67"/>
        <end position="76"/>
    </location>
</feature>